<accession>A0A0T9QW82</accession>
<dbReference type="EMBL" id="CQAZ01000040">
    <property type="protein sequence ID" value="CNI31991.1"/>
    <property type="molecule type" value="Genomic_DNA"/>
</dbReference>
<dbReference type="AlphaFoldDB" id="A0A0T9QW82"/>
<organism evidence="3 6">
    <name type="scientific">Yersinia pekkanenii</name>
    <dbReference type="NCBI Taxonomy" id="1288385"/>
    <lineage>
        <taxon>Bacteria</taxon>
        <taxon>Pseudomonadati</taxon>
        <taxon>Pseudomonadota</taxon>
        <taxon>Gammaproteobacteria</taxon>
        <taxon>Enterobacterales</taxon>
        <taxon>Yersiniaceae</taxon>
        <taxon>Yersinia</taxon>
    </lineage>
</organism>
<dbReference type="STRING" id="1288385.ERS137968_04094"/>
<evidence type="ECO:0000313" key="6">
    <source>
        <dbReference type="Proteomes" id="UP000045840"/>
    </source>
</evidence>
<evidence type="ECO:0000313" key="5">
    <source>
        <dbReference type="Proteomes" id="UP000044625"/>
    </source>
</evidence>
<gene>
    <name evidence="3" type="ORF">ERS008529_03686</name>
    <name evidence="4" type="ORF">ERS137968_04094</name>
</gene>
<dbReference type="EMBL" id="CWJL01000029">
    <property type="protein sequence ID" value="CRY68962.1"/>
    <property type="molecule type" value="Genomic_DNA"/>
</dbReference>
<dbReference type="Proteomes" id="UP000045840">
    <property type="component" value="Unassembled WGS sequence"/>
</dbReference>
<sequence length="143" mass="15199">MKKSCNLLLCALLLTATMSSQAATCRAYSAAQVGSQSGYDRAKKAADAWSEREDQATDALQQCLGDISTSITMPTFPNLADILNGIKDKICAAARDKISDYIPSNIDPWGDLSVSDYSIPTTSVPVSRSAVPTTNSSSPFNLN</sequence>
<keyword evidence="2" id="KW-0732">Signal</keyword>
<keyword evidence="5" id="KW-1185">Reference proteome</keyword>
<protein>
    <recommendedName>
        <fullName evidence="7">TraL</fullName>
    </recommendedName>
</protein>
<dbReference type="OrthoDB" id="6631597at2"/>
<dbReference type="RefSeq" id="WP_012606341.1">
    <property type="nucleotide sequence ID" value="NZ_CAWMMU010000029.1"/>
</dbReference>
<evidence type="ECO:0000256" key="1">
    <source>
        <dbReference type="SAM" id="MobiDB-lite"/>
    </source>
</evidence>
<feature type="region of interest" description="Disordered" evidence="1">
    <location>
        <begin position="123"/>
        <end position="143"/>
    </location>
</feature>
<evidence type="ECO:0000313" key="3">
    <source>
        <dbReference type="EMBL" id="CNI31991.1"/>
    </source>
</evidence>
<evidence type="ECO:0008006" key="7">
    <source>
        <dbReference type="Google" id="ProtNLM"/>
    </source>
</evidence>
<reference evidence="6" key="2">
    <citation type="submission" date="2015-03" db="EMBL/GenBank/DDBJ databases">
        <authorList>
            <consortium name="Pathogen Informatics"/>
        </authorList>
    </citation>
    <scope>NUCLEOTIDE SEQUENCE [LARGE SCALE GENOMIC DNA]</scope>
    <source>
        <strain evidence="6">A125KOH2</strain>
    </source>
</reference>
<name>A0A0T9QW82_9GAMM</name>
<dbReference type="Proteomes" id="UP000044625">
    <property type="component" value="Unassembled WGS sequence"/>
</dbReference>
<reference evidence="4 5" key="3">
    <citation type="submission" date="2015-03" db="EMBL/GenBank/DDBJ databases">
        <authorList>
            <consortium name="Pathogen Informatics"/>
            <person name="Murphy D."/>
        </authorList>
    </citation>
    <scope>NUCLEOTIDE SEQUENCE [LARGE SCALE GENOMIC DNA]</scope>
    <source>
        <strain evidence="5">type strain: CIP110230</strain>
        <strain evidence="4">Type strain: CIP110230</strain>
    </source>
</reference>
<reference evidence="3" key="1">
    <citation type="submission" date="2015-03" db="EMBL/GenBank/DDBJ databases">
        <authorList>
            <person name="Murphy D."/>
        </authorList>
    </citation>
    <scope>NUCLEOTIDE SEQUENCE [LARGE SCALE GENOMIC DNA]</scope>
    <source>
        <strain evidence="3">A125KOH2</strain>
    </source>
</reference>
<proteinExistence type="predicted"/>
<feature type="chain" id="PRO_5006695729" description="TraL" evidence="2">
    <location>
        <begin position="23"/>
        <end position="143"/>
    </location>
</feature>
<evidence type="ECO:0000256" key="2">
    <source>
        <dbReference type="SAM" id="SignalP"/>
    </source>
</evidence>
<evidence type="ECO:0000313" key="4">
    <source>
        <dbReference type="EMBL" id="CRY68962.1"/>
    </source>
</evidence>
<feature type="signal peptide" evidence="2">
    <location>
        <begin position="1"/>
        <end position="22"/>
    </location>
</feature>